<comment type="caution">
    <text evidence="3">The sequence shown here is derived from an EMBL/GenBank/DDBJ whole genome shotgun (WGS) entry which is preliminary data.</text>
</comment>
<sequence>MSAKHKTPPTHKIAVIGLGIMGRRLLANLRNHVAFEPVAVWDPSSEACNKAREEAPEVPVVGSAEEAMAAAEVVYLACPPVPRKAYALTAAAAGKAVFLEKPLGIDIEESRDLVVHLEQAMVPAAVNFTQAAGRALSEIQRAKKAGEMGKLEGVDIVVTYPAWPRAWQVDADWLRFRAEGGFTREVISHFVFFSERVIGPTRLVAAHPSYPVDGDLCETHVLARLENAQGVPVTILGSVGGTQPDRQEVTVKGSERSYRVSEFYQLWSSEGEDFREVLQRPADPRRDSLQRQLNELDNCLQREPHLLATPAEALSVQEKIETILA</sequence>
<dbReference type="Pfam" id="PF01408">
    <property type="entry name" value="GFO_IDH_MocA"/>
    <property type="match status" value="1"/>
</dbReference>
<dbReference type="InterPro" id="IPR036291">
    <property type="entry name" value="NAD(P)-bd_dom_sf"/>
</dbReference>
<dbReference type="InterPro" id="IPR050463">
    <property type="entry name" value="Gfo/Idh/MocA_oxidrdct_glycsds"/>
</dbReference>
<dbReference type="Gene3D" id="3.30.360.10">
    <property type="entry name" value="Dihydrodipicolinate Reductase, domain 2"/>
    <property type="match status" value="1"/>
</dbReference>
<dbReference type="AlphaFoldDB" id="A0A545U117"/>
<evidence type="ECO:0000313" key="3">
    <source>
        <dbReference type="EMBL" id="TQV83171.1"/>
    </source>
</evidence>
<dbReference type="OrthoDB" id="9781031at2"/>
<keyword evidence="4" id="KW-1185">Reference proteome</keyword>
<proteinExistence type="predicted"/>
<evidence type="ECO:0000313" key="4">
    <source>
        <dbReference type="Proteomes" id="UP000315252"/>
    </source>
</evidence>
<organism evidence="3 4">
    <name type="scientific">Denitrobaculum tricleocarpae</name>
    <dbReference type="NCBI Taxonomy" id="2591009"/>
    <lineage>
        <taxon>Bacteria</taxon>
        <taxon>Pseudomonadati</taxon>
        <taxon>Pseudomonadota</taxon>
        <taxon>Alphaproteobacteria</taxon>
        <taxon>Rhodospirillales</taxon>
        <taxon>Rhodospirillaceae</taxon>
        <taxon>Denitrobaculum</taxon>
    </lineage>
</organism>
<dbReference type="SUPFAM" id="SSF55347">
    <property type="entry name" value="Glyceraldehyde-3-phosphate dehydrogenase-like, C-terminal domain"/>
    <property type="match status" value="1"/>
</dbReference>
<feature type="domain" description="Gfo/Idh/MocA-like oxidoreductase N-terminal" evidence="2">
    <location>
        <begin position="12"/>
        <end position="128"/>
    </location>
</feature>
<keyword evidence="1" id="KW-0560">Oxidoreductase</keyword>
<dbReference type="GO" id="GO:0000166">
    <property type="term" value="F:nucleotide binding"/>
    <property type="evidence" value="ECO:0007669"/>
    <property type="project" value="InterPro"/>
</dbReference>
<dbReference type="EMBL" id="VHSH01000001">
    <property type="protein sequence ID" value="TQV83171.1"/>
    <property type="molecule type" value="Genomic_DNA"/>
</dbReference>
<accession>A0A545U117</accession>
<evidence type="ECO:0000259" key="2">
    <source>
        <dbReference type="Pfam" id="PF01408"/>
    </source>
</evidence>
<dbReference type="SUPFAM" id="SSF51735">
    <property type="entry name" value="NAD(P)-binding Rossmann-fold domains"/>
    <property type="match status" value="1"/>
</dbReference>
<reference evidence="3 4" key="1">
    <citation type="submission" date="2019-06" db="EMBL/GenBank/DDBJ databases">
        <title>Whole genome sequence for Rhodospirillaceae sp. R148.</title>
        <authorList>
            <person name="Wang G."/>
        </authorList>
    </citation>
    <scope>NUCLEOTIDE SEQUENCE [LARGE SCALE GENOMIC DNA]</scope>
    <source>
        <strain evidence="3 4">R148</strain>
    </source>
</reference>
<dbReference type="PANTHER" id="PTHR43818:SF11">
    <property type="entry name" value="BCDNA.GH03377"/>
    <property type="match status" value="1"/>
</dbReference>
<dbReference type="GO" id="GO:0016491">
    <property type="term" value="F:oxidoreductase activity"/>
    <property type="evidence" value="ECO:0007669"/>
    <property type="project" value="UniProtKB-KW"/>
</dbReference>
<evidence type="ECO:0000256" key="1">
    <source>
        <dbReference type="ARBA" id="ARBA00023002"/>
    </source>
</evidence>
<dbReference type="RefSeq" id="WP_142894188.1">
    <property type="nucleotide sequence ID" value="NZ_ML660052.1"/>
</dbReference>
<gene>
    <name evidence="3" type="ORF">FKG95_00785</name>
</gene>
<name>A0A545U117_9PROT</name>
<dbReference type="PANTHER" id="PTHR43818">
    <property type="entry name" value="BCDNA.GH03377"/>
    <property type="match status" value="1"/>
</dbReference>
<dbReference type="Gene3D" id="3.40.50.720">
    <property type="entry name" value="NAD(P)-binding Rossmann-like Domain"/>
    <property type="match status" value="1"/>
</dbReference>
<dbReference type="Proteomes" id="UP000315252">
    <property type="component" value="Unassembled WGS sequence"/>
</dbReference>
<protein>
    <submittedName>
        <fullName evidence="3">Gfo/Idh/MocA family oxidoreductase</fullName>
    </submittedName>
</protein>
<dbReference type="InterPro" id="IPR000683">
    <property type="entry name" value="Gfo/Idh/MocA-like_OxRdtase_N"/>
</dbReference>